<dbReference type="RefSeq" id="WP_163666079.1">
    <property type="nucleotide sequence ID" value="NZ_QXHD01000003.1"/>
</dbReference>
<protein>
    <recommendedName>
        <fullName evidence="3">Plastid lipid-associated protein/fibrillin conserved domain-containing protein</fullName>
    </recommendedName>
</protein>
<dbReference type="PANTHER" id="PTHR35690:SF1">
    <property type="entry name" value="OS01G0363500 PROTEIN"/>
    <property type="match status" value="1"/>
</dbReference>
<dbReference type="Proteomes" id="UP000481033">
    <property type="component" value="Unassembled WGS sequence"/>
</dbReference>
<reference evidence="1 2" key="1">
    <citation type="journal article" date="2020" name="Microb. Ecol.">
        <title>Ecogenomics of the Marine Benthic Filamentous Cyanobacterium Adonisia.</title>
        <authorList>
            <person name="Walter J.M."/>
            <person name="Coutinho F.H."/>
            <person name="Leomil L."/>
            <person name="Hargreaves P.I."/>
            <person name="Campeao M.E."/>
            <person name="Vieira V.V."/>
            <person name="Silva B.S."/>
            <person name="Fistarol G.O."/>
            <person name="Salomon P.S."/>
            <person name="Sawabe T."/>
            <person name="Mino S."/>
            <person name="Hosokawa M."/>
            <person name="Miyashita H."/>
            <person name="Maruyama F."/>
            <person name="van Verk M.C."/>
            <person name="Dutilh B.E."/>
            <person name="Thompson C.C."/>
            <person name="Thompson F.L."/>
        </authorList>
    </citation>
    <scope>NUCLEOTIDE SEQUENCE [LARGE SCALE GENOMIC DNA]</scope>
    <source>
        <strain evidence="1 2">CCMR0081</strain>
    </source>
</reference>
<gene>
    <name evidence="1" type="ORF">DXZ20_03360</name>
</gene>
<dbReference type="AlphaFoldDB" id="A0A6M0REV9"/>
<organism evidence="1 2">
    <name type="scientific">Adonisia turfae CCMR0081</name>
    <dbReference type="NCBI Taxonomy" id="2292702"/>
    <lineage>
        <taxon>Bacteria</taxon>
        <taxon>Bacillati</taxon>
        <taxon>Cyanobacteriota</taxon>
        <taxon>Adonisia</taxon>
        <taxon>Adonisia turfae</taxon>
    </lineage>
</organism>
<proteinExistence type="predicted"/>
<evidence type="ECO:0008006" key="3">
    <source>
        <dbReference type="Google" id="ProtNLM"/>
    </source>
</evidence>
<keyword evidence="2" id="KW-1185">Reference proteome</keyword>
<dbReference type="PANTHER" id="PTHR35690">
    <property type="entry name" value="OS01G0363500 PROTEIN"/>
    <property type="match status" value="1"/>
</dbReference>
<name>A0A6M0REV9_9CYAN</name>
<accession>A0A6M0REV9</accession>
<sequence length="191" mass="21119">MNESAAVLDQATGAQRTSSAALPPATDLVTALQTTEKRIKHSYSLTDLVGTWRLCFITGTKKTRQKAGVALGAGRYLPKIIKIQLNYQATADDQGLVKNSVSLGQLKLELTGPVKFWHKARCLAFDFTQIQIVLGGLTLYKGRMRPEAADQEFFQQSLKEQAFFKYFWVTETGIAARGRGGGLALWYREDG</sequence>
<comment type="caution">
    <text evidence="1">The sequence shown here is derived from an EMBL/GenBank/DDBJ whole genome shotgun (WGS) entry which is preliminary data.</text>
</comment>
<evidence type="ECO:0000313" key="2">
    <source>
        <dbReference type="Proteomes" id="UP000481033"/>
    </source>
</evidence>
<evidence type="ECO:0000313" key="1">
    <source>
        <dbReference type="EMBL" id="NEZ54745.1"/>
    </source>
</evidence>
<dbReference type="EMBL" id="QXHD01000003">
    <property type="protein sequence ID" value="NEZ54745.1"/>
    <property type="molecule type" value="Genomic_DNA"/>
</dbReference>